<dbReference type="InterPro" id="IPR036388">
    <property type="entry name" value="WH-like_DNA-bd_sf"/>
</dbReference>
<evidence type="ECO:0000313" key="4">
    <source>
        <dbReference type="EMBL" id="GBM49349.1"/>
    </source>
</evidence>
<dbReference type="Gene3D" id="1.10.10.10">
    <property type="entry name" value="Winged helix-like DNA-binding domain superfamily/Winged helix DNA-binding domain"/>
    <property type="match status" value="1"/>
</dbReference>
<evidence type="ECO:0000313" key="5">
    <source>
        <dbReference type="Proteomes" id="UP000499080"/>
    </source>
</evidence>
<reference evidence="4 5" key="1">
    <citation type="journal article" date="2019" name="Sci. Rep.">
        <title>Orb-weaving spider Araneus ventricosus genome elucidates the spidroin gene catalogue.</title>
        <authorList>
            <person name="Kono N."/>
            <person name="Nakamura H."/>
            <person name="Ohtoshi R."/>
            <person name="Moran D.A.P."/>
            <person name="Shinohara A."/>
            <person name="Yoshida Y."/>
            <person name="Fujiwara M."/>
            <person name="Mori M."/>
            <person name="Tomita M."/>
            <person name="Arakawa K."/>
        </authorList>
    </citation>
    <scope>NUCLEOTIDE SEQUENCE [LARGE SCALE GENOMIC DNA]</scope>
</reference>
<gene>
    <name evidence="4" type="primary">Jrkl_13</name>
    <name evidence="4" type="ORF">AVEN_148677_1</name>
</gene>
<dbReference type="EMBL" id="BGPR01001251">
    <property type="protein sequence ID" value="GBM49349.1"/>
    <property type="molecule type" value="Genomic_DNA"/>
</dbReference>
<dbReference type="InterPro" id="IPR004875">
    <property type="entry name" value="DDE_SF_endonuclease_dom"/>
</dbReference>
<evidence type="ECO:0000256" key="1">
    <source>
        <dbReference type="ARBA" id="ARBA00004123"/>
    </source>
</evidence>
<dbReference type="GO" id="GO:0003677">
    <property type="term" value="F:DNA binding"/>
    <property type="evidence" value="ECO:0007669"/>
    <property type="project" value="InterPro"/>
</dbReference>
<evidence type="ECO:0000259" key="3">
    <source>
        <dbReference type="Pfam" id="PF04218"/>
    </source>
</evidence>
<dbReference type="AlphaFoldDB" id="A0A4Y2G9M8"/>
<organism evidence="4 5">
    <name type="scientific">Araneus ventricosus</name>
    <name type="common">Orbweaver spider</name>
    <name type="synonym">Epeira ventricosa</name>
    <dbReference type="NCBI Taxonomy" id="182803"/>
    <lineage>
        <taxon>Eukaryota</taxon>
        <taxon>Metazoa</taxon>
        <taxon>Ecdysozoa</taxon>
        <taxon>Arthropoda</taxon>
        <taxon>Chelicerata</taxon>
        <taxon>Arachnida</taxon>
        <taxon>Araneae</taxon>
        <taxon>Araneomorphae</taxon>
        <taxon>Entelegynae</taxon>
        <taxon>Araneoidea</taxon>
        <taxon>Araneidae</taxon>
        <taxon>Araneus</taxon>
    </lineage>
</organism>
<dbReference type="PANTHER" id="PTHR19303">
    <property type="entry name" value="TRANSPOSON"/>
    <property type="match status" value="1"/>
</dbReference>
<protein>
    <submittedName>
        <fullName evidence="4">Jerky-like</fullName>
    </submittedName>
</protein>
<dbReference type="InterPro" id="IPR007889">
    <property type="entry name" value="HTH_Psq"/>
</dbReference>
<evidence type="ECO:0000259" key="2">
    <source>
        <dbReference type="Pfam" id="PF03184"/>
    </source>
</evidence>
<dbReference type="InterPro" id="IPR050863">
    <property type="entry name" value="CenT-Element_Derived"/>
</dbReference>
<keyword evidence="5" id="KW-1185">Reference proteome</keyword>
<dbReference type="Pfam" id="PF03184">
    <property type="entry name" value="DDE_1"/>
    <property type="match status" value="1"/>
</dbReference>
<dbReference type="OrthoDB" id="6717120at2759"/>
<comment type="caution">
    <text evidence="4">The sequence shown here is derived from an EMBL/GenBank/DDBJ whole genome shotgun (WGS) entry which is preliminary data.</text>
</comment>
<name>A0A4Y2G9M8_ARAVE</name>
<dbReference type="GO" id="GO:0005634">
    <property type="term" value="C:nucleus"/>
    <property type="evidence" value="ECO:0007669"/>
    <property type="project" value="UniProtKB-SubCell"/>
</dbReference>
<dbReference type="Proteomes" id="UP000499080">
    <property type="component" value="Unassembled WGS sequence"/>
</dbReference>
<dbReference type="SUPFAM" id="SSF46689">
    <property type="entry name" value="Homeodomain-like"/>
    <property type="match status" value="1"/>
</dbReference>
<comment type="subcellular location">
    <subcellularLocation>
        <location evidence="1">Nucleus</location>
    </subcellularLocation>
</comment>
<dbReference type="InterPro" id="IPR009057">
    <property type="entry name" value="Homeodomain-like_sf"/>
</dbReference>
<dbReference type="PANTHER" id="PTHR19303:SF16">
    <property type="entry name" value="JERKY PROTEIN HOMOLOG-LIKE"/>
    <property type="match status" value="1"/>
</dbReference>
<feature type="domain" description="DDE-1" evidence="2">
    <location>
        <begin position="87"/>
        <end position="180"/>
    </location>
</feature>
<dbReference type="Pfam" id="PF04218">
    <property type="entry name" value="CENP-B_N"/>
    <property type="match status" value="1"/>
</dbReference>
<sequence length="355" mass="40989">MSTTWRFVKISGSNFLTITMISLCILRIRESEKRKRTVVSLETKIDALKKLDKGQSIKSVAFYLGVREVTVGDWKRNRVQIETFFCENASCHLYEEQLASGEIKAYFLPPNVTSLIQPLNQAVLENLKRNYRKKLLGKLIKDLEEQRVTECLKEITQKDAVYWIAEAWKEIESTTLQKSWRKILPSEQANDESEASDDKSLLSLAQTLPETLTEKDIAECMTADEQQEITDDMIADMVENREQESSDDKNYANQKKIAHSEGLSSIEKTIEYIEQQEEVTPTNLMTLTKWRNIAAKKLLSSHKQKNIKDFFKSTISFPVFILLLKLSLTGDMYTVPVEFFLYVRPGIECCTRRKI</sequence>
<feature type="domain" description="HTH psq-type" evidence="3">
    <location>
        <begin position="33"/>
        <end position="81"/>
    </location>
</feature>
<accession>A0A4Y2G9M8</accession>
<proteinExistence type="predicted"/>